<comment type="caution">
    <text evidence="3">The sequence shown here is derived from an EMBL/GenBank/DDBJ whole genome shotgun (WGS) entry which is preliminary data.</text>
</comment>
<dbReference type="Gene3D" id="3.40.50.1820">
    <property type="entry name" value="alpha/beta hydrolase"/>
    <property type="match status" value="1"/>
</dbReference>
<evidence type="ECO:0000313" key="4">
    <source>
        <dbReference type="Proteomes" id="UP001209540"/>
    </source>
</evidence>
<keyword evidence="4" id="KW-1185">Reference proteome</keyword>
<dbReference type="GO" id="GO:0006629">
    <property type="term" value="P:lipid metabolic process"/>
    <property type="evidence" value="ECO:0007669"/>
    <property type="project" value="InterPro"/>
</dbReference>
<accession>A0AAD5KM87</accession>
<feature type="compositionally biased region" description="Basic and acidic residues" evidence="1">
    <location>
        <begin position="20"/>
        <end position="31"/>
    </location>
</feature>
<reference evidence="3" key="2">
    <citation type="submission" date="2023-02" db="EMBL/GenBank/DDBJ databases">
        <authorList>
            <consortium name="DOE Joint Genome Institute"/>
            <person name="Mondo S.J."/>
            <person name="Chang Y."/>
            <person name="Wang Y."/>
            <person name="Ahrendt S."/>
            <person name="Andreopoulos W."/>
            <person name="Barry K."/>
            <person name="Beard J."/>
            <person name="Benny G.L."/>
            <person name="Blankenship S."/>
            <person name="Bonito G."/>
            <person name="Cuomo C."/>
            <person name="Desiro A."/>
            <person name="Gervers K.A."/>
            <person name="Hundley H."/>
            <person name="Kuo A."/>
            <person name="LaButti K."/>
            <person name="Lang B.F."/>
            <person name="Lipzen A."/>
            <person name="O'Donnell K."/>
            <person name="Pangilinan J."/>
            <person name="Reynolds N."/>
            <person name="Sandor L."/>
            <person name="Smith M.W."/>
            <person name="Tsang A."/>
            <person name="Grigoriev I.V."/>
            <person name="Stajich J.E."/>
            <person name="Spatafora J.W."/>
        </authorList>
    </citation>
    <scope>NUCLEOTIDE SEQUENCE</scope>
    <source>
        <strain evidence="3">RSA 2281</strain>
    </source>
</reference>
<reference evidence="3" key="1">
    <citation type="journal article" date="2022" name="IScience">
        <title>Evolution of zygomycete secretomes and the origins of terrestrial fungal ecologies.</title>
        <authorList>
            <person name="Chang Y."/>
            <person name="Wang Y."/>
            <person name="Mondo S."/>
            <person name="Ahrendt S."/>
            <person name="Andreopoulos W."/>
            <person name="Barry K."/>
            <person name="Beard J."/>
            <person name="Benny G.L."/>
            <person name="Blankenship S."/>
            <person name="Bonito G."/>
            <person name="Cuomo C."/>
            <person name="Desiro A."/>
            <person name="Gervers K.A."/>
            <person name="Hundley H."/>
            <person name="Kuo A."/>
            <person name="LaButti K."/>
            <person name="Lang B.F."/>
            <person name="Lipzen A."/>
            <person name="O'Donnell K."/>
            <person name="Pangilinan J."/>
            <person name="Reynolds N."/>
            <person name="Sandor L."/>
            <person name="Smith M.E."/>
            <person name="Tsang A."/>
            <person name="Grigoriev I.V."/>
            <person name="Stajich J.E."/>
            <person name="Spatafora J.W."/>
        </authorList>
    </citation>
    <scope>NUCLEOTIDE SEQUENCE</scope>
    <source>
        <strain evidence="3">RSA 2281</strain>
    </source>
</reference>
<dbReference type="Proteomes" id="UP001209540">
    <property type="component" value="Unassembled WGS sequence"/>
</dbReference>
<proteinExistence type="predicted"/>
<feature type="domain" description="Fungal lipase-type" evidence="2">
    <location>
        <begin position="153"/>
        <end position="288"/>
    </location>
</feature>
<dbReference type="Pfam" id="PF01764">
    <property type="entry name" value="Lipase_3"/>
    <property type="match status" value="1"/>
</dbReference>
<protein>
    <submittedName>
        <fullName evidence="3">Lipase</fullName>
    </submittedName>
</protein>
<name>A0AAD5KM87_9FUNG</name>
<dbReference type="InterPro" id="IPR002921">
    <property type="entry name" value="Fungal_lipase-type"/>
</dbReference>
<dbReference type="CDD" id="cd00519">
    <property type="entry name" value="Lipase_3"/>
    <property type="match status" value="1"/>
</dbReference>
<dbReference type="EMBL" id="JAIXMP010000003">
    <property type="protein sequence ID" value="KAI9275491.1"/>
    <property type="molecule type" value="Genomic_DNA"/>
</dbReference>
<feature type="region of interest" description="Disordered" evidence="1">
    <location>
        <begin position="14"/>
        <end position="44"/>
    </location>
</feature>
<evidence type="ECO:0000259" key="2">
    <source>
        <dbReference type="Pfam" id="PF01764"/>
    </source>
</evidence>
<dbReference type="SUPFAM" id="SSF53474">
    <property type="entry name" value="alpha/beta-Hydrolases"/>
    <property type="match status" value="1"/>
</dbReference>
<evidence type="ECO:0000256" key="1">
    <source>
        <dbReference type="SAM" id="MobiDB-lite"/>
    </source>
</evidence>
<dbReference type="InterPro" id="IPR029058">
    <property type="entry name" value="AB_hydrolase_fold"/>
</dbReference>
<dbReference type="PANTHER" id="PTHR45856:SF24">
    <property type="entry name" value="FUNGAL LIPASE-LIKE DOMAIN-CONTAINING PROTEIN"/>
    <property type="match status" value="1"/>
</dbReference>
<dbReference type="AlphaFoldDB" id="A0AAD5KM87"/>
<gene>
    <name evidence="3" type="ORF">BDA99DRAFT_431410</name>
</gene>
<evidence type="ECO:0000313" key="3">
    <source>
        <dbReference type="EMBL" id="KAI9275491.1"/>
    </source>
</evidence>
<organism evidence="3 4">
    <name type="scientific">Phascolomyces articulosus</name>
    <dbReference type="NCBI Taxonomy" id="60185"/>
    <lineage>
        <taxon>Eukaryota</taxon>
        <taxon>Fungi</taxon>
        <taxon>Fungi incertae sedis</taxon>
        <taxon>Mucoromycota</taxon>
        <taxon>Mucoromycotina</taxon>
        <taxon>Mucoromycetes</taxon>
        <taxon>Mucorales</taxon>
        <taxon>Lichtheimiaceae</taxon>
        <taxon>Phascolomyces</taxon>
    </lineage>
</organism>
<dbReference type="InterPro" id="IPR051218">
    <property type="entry name" value="Sec_MonoDiacylglyc_Lipase"/>
</dbReference>
<sequence>MVLLQLVVGHPVQVKPTKKRRDDAHDPEAAAKELNGPLPEGLEQSNGLAINATEYPSTVANALSPSNASQVRLAKSASTSSESEVRQATAAEIDEHTFYTKLSASSYCRGVIPGGKFDCKHCDQSLTLVKTFTTTLQDTNAMVLRGDGQKTIYIVFRGTNSIRSFVVDAVFIPVNYPLADGTKVHKGFLDSYNAVRDDLVKTIQEQADQYPDYKFVVTGHSLGGAQGVLCAVDLFNLNQTRYGVDNLEIFTQGEPRVGDIEFAHYLMNTQLPHERLVHKRDIVPHLPPGFMNFLHSGTEFWINNEGIQVCPNGIETDFCSNSIVPFTSLLDHFTYLDINVGLCL</sequence>
<dbReference type="PANTHER" id="PTHR45856">
    <property type="entry name" value="ALPHA/BETA-HYDROLASES SUPERFAMILY PROTEIN"/>
    <property type="match status" value="1"/>
</dbReference>